<dbReference type="SFLD" id="SFLDS00029">
    <property type="entry name" value="Radical_SAM"/>
    <property type="match status" value="1"/>
</dbReference>
<keyword evidence="7" id="KW-1185">Reference proteome</keyword>
<evidence type="ECO:0000256" key="2">
    <source>
        <dbReference type="ARBA" id="ARBA00022723"/>
    </source>
</evidence>
<dbReference type="SFLD" id="SFLDG01065">
    <property type="entry name" value="anaerobic_coproporphyrinogen-I"/>
    <property type="match status" value="1"/>
</dbReference>
<dbReference type="RefSeq" id="WP_262394784.1">
    <property type="nucleotide sequence ID" value="NZ_JACRTD010000003.1"/>
</dbReference>
<evidence type="ECO:0000313" key="6">
    <source>
        <dbReference type="EMBL" id="MBC8585001.1"/>
    </source>
</evidence>
<dbReference type="InterPro" id="IPR006638">
    <property type="entry name" value="Elp3/MiaA/NifB-like_rSAM"/>
</dbReference>
<evidence type="ECO:0000256" key="1">
    <source>
        <dbReference type="ARBA" id="ARBA00022691"/>
    </source>
</evidence>
<sequence length="490" mass="55753">MTIFIDRHPYRYEMERVSQMFFPGDKIQVKEGVPDQQEYIYTGMNQNKIQVAVCISGSLFTREEEISPQDEKNEIERKMAVAVYKLLSPITKIKPKWGILTGIRPVKLLAARRMAGQKPQEIEKHFKETCLVSGEKFALAQRTACLEEKILSRNTPDSFSLYVSIPFCPTRCAYCSFVSHAIEKTQILIPEYVELLCRELEYTGKIARKLGLSLRTIYFGGGTPTALSAEQLKRICGAIRENFSFENLWEYTIEAGRPDTITREKLLAMKEAGVGRISINPQTLNDRVLEIIGRRHTTAQTLDAFYLARQCGFDNINMDLIAGLPGDTLESFQNTIDGVLSLLPENITVHTLTVKRSASLSYNQELVERTGEVEKMVDYSQSKIMNSGYEPYYLYRQKGTIGNLENVGYCRPGKEGVYNVYIMDETHSIFAVGAGAVTKLREPAGEDIQRIANYKFPYEYLGQFDEMLARKDKILEFYDRKGKHLASGKE</sequence>
<keyword evidence="4" id="KW-0411">Iron-sulfur</keyword>
<dbReference type="GO" id="GO:0051989">
    <property type="term" value="F:coproporphyrinogen dehydrogenase activity"/>
    <property type="evidence" value="ECO:0007669"/>
    <property type="project" value="UniProtKB-EC"/>
</dbReference>
<accession>A0A926IH74</accession>
<dbReference type="SFLD" id="SFLDG01082">
    <property type="entry name" value="B12-binding_domain_containing"/>
    <property type="match status" value="1"/>
</dbReference>
<dbReference type="SMART" id="SM00729">
    <property type="entry name" value="Elp3"/>
    <property type="match status" value="1"/>
</dbReference>
<protein>
    <submittedName>
        <fullName evidence="6">Coproporphyrinogen dehydrogenase HemZ</fullName>
        <ecNumber evidence="6">1.3.98.3</ecNumber>
    </submittedName>
</protein>
<dbReference type="SUPFAM" id="SSF102114">
    <property type="entry name" value="Radical SAM enzymes"/>
    <property type="match status" value="1"/>
</dbReference>
<dbReference type="PANTHER" id="PTHR13932">
    <property type="entry name" value="COPROPORPHYRINIGEN III OXIDASE"/>
    <property type="match status" value="1"/>
</dbReference>
<dbReference type="NCBIfam" id="TIGR03994">
    <property type="entry name" value="rSAM_HemZ"/>
    <property type="match status" value="1"/>
</dbReference>
<dbReference type="Gene3D" id="3.20.20.70">
    <property type="entry name" value="Aldolase class I"/>
    <property type="match status" value="1"/>
</dbReference>
<evidence type="ECO:0000259" key="5">
    <source>
        <dbReference type="PROSITE" id="PS51918"/>
    </source>
</evidence>
<keyword evidence="1" id="KW-0949">S-adenosyl-L-methionine</keyword>
<evidence type="ECO:0000256" key="4">
    <source>
        <dbReference type="ARBA" id="ARBA00023014"/>
    </source>
</evidence>
<dbReference type="GO" id="GO:0006779">
    <property type="term" value="P:porphyrin-containing compound biosynthetic process"/>
    <property type="evidence" value="ECO:0007669"/>
    <property type="project" value="TreeGrafter"/>
</dbReference>
<keyword evidence="2" id="KW-0479">Metal-binding</keyword>
<dbReference type="SFLD" id="SFLDF00310">
    <property type="entry name" value="oxygen-independent_coproporphy"/>
    <property type="match status" value="1"/>
</dbReference>
<dbReference type="InterPro" id="IPR034505">
    <property type="entry name" value="Coproporphyrinogen-III_oxidase"/>
</dbReference>
<comment type="caution">
    <text evidence="6">The sequence shown here is derived from an EMBL/GenBank/DDBJ whole genome shotgun (WGS) entry which is preliminary data.</text>
</comment>
<evidence type="ECO:0000256" key="3">
    <source>
        <dbReference type="ARBA" id="ARBA00023004"/>
    </source>
</evidence>
<dbReference type="GO" id="GO:0005737">
    <property type="term" value="C:cytoplasm"/>
    <property type="evidence" value="ECO:0007669"/>
    <property type="project" value="TreeGrafter"/>
</dbReference>
<keyword evidence="6" id="KW-0560">Oxidoreductase</keyword>
<feature type="domain" description="Radical SAM core" evidence="5">
    <location>
        <begin position="153"/>
        <end position="390"/>
    </location>
</feature>
<dbReference type="InterPro" id="IPR023995">
    <property type="entry name" value="HemZ"/>
</dbReference>
<dbReference type="EC" id="1.3.98.3" evidence="6"/>
<keyword evidence="3" id="KW-0408">Iron</keyword>
<dbReference type="AlphaFoldDB" id="A0A926IH74"/>
<organism evidence="6 7">
    <name type="scientific">Youxingia wuxianensis</name>
    <dbReference type="NCBI Taxonomy" id="2763678"/>
    <lineage>
        <taxon>Bacteria</taxon>
        <taxon>Bacillati</taxon>
        <taxon>Bacillota</taxon>
        <taxon>Clostridia</taxon>
        <taxon>Eubacteriales</taxon>
        <taxon>Oscillospiraceae</taxon>
        <taxon>Youxingia</taxon>
    </lineage>
</organism>
<reference evidence="6" key="1">
    <citation type="submission" date="2020-08" db="EMBL/GenBank/DDBJ databases">
        <title>Genome public.</title>
        <authorList>
            <person name="Liu C."/>
            <person name="Sun Q."/>
        </authorList>
    </citation>
    <scope>NUCLEOTIDE SEQUENCE</scope>
    <source>
        <strain evidence="6">NSJ-64</strain>
    </source>
</reference>
<dbReference type="EMBL" id="JACRTD010000003">
    <property type="protein sequence ID" value="MBC8585001.1"/>
    <property type="molecule type" value="Genomic_DNA"/>
</dbReference>
<dbReference type="GO" id="GO:0051539">
    <property type="term" value="F:4 iron, 4 sulfur cluster binding"/>
    <property type="evidence" value="ECO:0007669"/>
    <property type="project" value="TreeGrafter"/>
</dbReference>
<dbReference type="InterPro" id="IPR013785">
    <property type="entry name" value="Aldolase_TIM"/>
</dbReference>
<dbReference type="InterPro" id="IPR007197">
    <property type="entry name" value="rSAM"/>
</dbReference>
<dbReference type="CDD" id="cd01335">
    <property type="entry name" value="Radical_SAM"/>
    <property type="match status" value="1"/>
</dbReference>
<dbReference type="InterPro" id="IPR058240">
    <property type="entry name" value="rSAM_sf"/>
</dbReference>
<dbReference type="PROSITE" id="PS51918">
    <property type="entry name" value="RADICAL_SAM"/>
    <property type="match status" value="1"/>
</dbReference>
<dbReference type="PANTHER" id="PTHR13932:SF1">
    <property type="entry name" value="OXYGEN-INDEPENDENT COPROPORPHYRINOGEN-III OXIDASE-LIKE PROTEIN HEMZ"/>
    <property type="match status" value="1"/>
</dbReference>
<name>A0A926IH74_9FIRM</name>
<evidence type="ECO:0000313" key="7">
    <source>
        <dbReference type="Proteomes" id="UP000623678"/>
    </source>
</evidence>
<gene>
    <name evidence="6" type="primary">hemZ</name>
    <name evidence="6" type="ORF">H8705_05330</name>
</gene>
<dbReference type="GO" id="GO:0046872">
    <property type="term" value="F:metal ion binding"/>
    <property type="evidence" value="ECO:0007669"/>
    <property type="project" value="UniProtKB-KW"/>
</dbReference>
<dbReference type="Pfam" id="PF04055">
    <property type="entry name" value="Radical_SAM"/>
    <property type="match status" value="1"/>
</dbReference>
<dbReference type="Proteomes" id="UP000623678">
    <property type="component" value="Unassembled WGS sequence"/>
</dbReference>
<proteinExistence type="predicted"/>